<dbReference type="PANTHER" id="PTHR14049">
    <property type="entry name" value="LEPRECAN 1"/>
    <property type="match status" value="1"/>
</dbReference>
<protein>
    <submittedName>
        <fullName evidence="4">2OG-Fe(II) oxygenase superfamily-domain containing protein</fullName>
    </submittedName>
</protein>
<dbReference type="GO" id="GO:0032963">
    <property type="term" value="P:collagen metabolic process"/>
    <property type="evidence" value="ECO:0007669"/>
    <property type="project" value="InterPro"/>
</dbReference>
<dbReference type="GO" id="GO:0016491">
    <property type="term" value="F:oxidoreductase activity"/>
    <property type="evidence" value="ECO:0007669"/>
    <property type="project" value="UniProtKB-KW"/>
</dbReference>
<dbReference type="AlphaFoldDB" id="A0A9K3K456"/>
<dbReference type="EMBL" id="JAGRRH010000107">
    <property type="protein sequence ID" value="KAG7336782.1"/>
    <property type="molecule type" value="Genomic_DNA"/>
</dbReference>
<dbReference type="InterPro" id="IPR005123">
    <property type="entry name" value="Oxoglu/Fe-dep_dioxygenase_dom"/>
</dbReference>
<feature type="compositionally biased region" description="Acidic residues" evidence="2">
    <location>
        <begin position="34"/>
        <end position="44"/>
    </location>
</feature>
<evidence type="ECO:0000313" key="4">
    <source>
        <dbReference type="EMBL" id="KAG7336782.1"/>
    </source>
</evidence>
<gene>
    <name evidence="4" type="ORF">IV203_020490</name>
</gene>
<keyword evidence="1" id="KW-0479">Metal-binding</keyword>
<feature type="compositionally biased region" description="Low complexity" evidence="2">
    <location>
        <begin position="77"/>
        <end position="88"/>
    </location>
</feature>
<keyword evidence="5" id="KW-1185">Reference proteome</keyword>
<keyword evidence="1" id="KW-0408">Iron</keyword>
<dbReference type="GO" id="GO:0046872">
    <property type="term" value="F:metal ion binding"/>
    <property type="evidence" value="ECO:0007669"/>
    <property type="project" value="UniProtKB-KW"/>
</dbReference>
<dbReference type="InterPro" id="IPR039575">
    <property type="entry name" value="P3H"/>
</dbReference>
<accession>A0A9K3K456</accession>
<organism evidence="4 5">
    <name type="scientific">Nitzschia inconspicua</name>
    <dbReference type="NCBI Taxonomy" id="303405"/>
    <lineage>
        <taxon>Eukaryota</taxon>
        <taxon>Sar</taxon>
        <taxon>Stramenopiles</taxon>
        <taxon>Ochrophyta</taxon>
        <taxon>Bacillariophyta</taxon>
        <taxon>Bacillariophyceae</taxon>
        <taxon>Bacillariophycidae</taxon>
        <taxon>Bacillariales</taxon>
        <taxon>Bacillariaceae</taxon>
        <taxon>Nitzschia</taxon>
    </lineage>
</organism>
<feature type="region of interest" description="Disordered" evidence="2">
    <location>
        <begin position="31"/>
        <end position="88"/>
    </location>
</feature>
<comment type="similarity">
    <text evidence="1">Belongs to the iron/ascorbate-dependent oxidoreductase family.</text>
</comment>
<evidence type="ECO:0000256" key="1">
    <source>
        <dbReference type="RuleBase" id="RU003682"/>
    </source>
</evidence>
<dbReference type="PANTHER" id="PTHR14049:SF9">
    <property type="entry name" value="PROCOLLAGEN-PROLINE 3-DIOXYGENASE"/>
    <property type="match status" value="1"/>
</dbReference>
<reference evidence="4" key="1">
    <citation type="journal article" date="2021" name="Sci. Rep.">
        <title>Diploid genomic architecture of Nitzschia inconspicua, an elite biomass production diatom.</title>
        <authorList>
            <person name="Oliver A."/>
            <person name="Podell S."/>
            <person name="Pinowska A."/>
            <person name="Traller J.C."/>
            <person name="Smith S.R."/>
            <person name="McClure R."/>
            <person name="Beliaev A."/>
            <person name="Bohutskyi P."/>
            <person name="Hill E.A."/>
            <person name="Rabines A."/>
            <person name="Zheng H."/>
            <person name="Allen L.Z."/>
            <person name="Kuo A."/>
            <person name="Grigoriev I.V."/>
            <person name="Allen A.E."/>
            <person name="Hazlebeck D."/>
            <person name="Allen E.E."/>
        </authorList>
    </citation>
    <scope>NUCLEOTIDE SEQUENCE</scope>
    <source>
        <strain evidence="4">Hildebrandi</strain>
    </source>
</reference>
<dbReference type="Pfam" id="PF13640">
    <property type="entry name" value="2OG-FeII_Oxy_3"/>
    <property type="match status" value="1"/>
</dbReference>
<keyword evidence="1" id="KW-0560">Oxidoreductase</keyword>
<name>A0A9K3K456_9STRA</name>
<dbReference type="Proteomes" id="UP000693970">
    <property type="component" value="Unassembled WGS sequence"/>
</dbReference>
<sequence>MAWHTGSFLKTHFDANRDYLQDRHYSAVLYLNDPNDDDPDGDEFDKERTSRNRNGFQGGDLVFSFPRNKSNDDEESSQQQKTTTQSCSPSNVVCFTDVRIRPKAGRLVCFPSTERYLHRVDEVTYGTRYTLTLWFTRNQTAMETLDSLQQRLPWVISNTTSLDDETMWLERILPVSSQHGDGGTMEQPWETPKQAEQLFQETMVRAQLQWDDVTKSGHRHKLNHWMQPPM</sequence>
<evidence type="ECO:0000259" key="3">
    <source>
        <dbReference type="PROSITE" id="PS51471"/>
    </source>
</evidence>
<evidence type="ECO:0000256" key="2">
    <source>
        <dbReference type="SAM" id="MobiDB-lite"/>
    </source>
</evidence>
<proteinExistence type="inferred from homology"/>
<dbReference type="InterPro" id="IPR044862">
    <property type="entry name" value="Pro_4_hyd_alph_FE2OG_OXY"/>
</dbReference>
<dbReference type="OrthoDB" id="48972at2759"/>
<comment type="caution">
    <text evidence="4">The sequence shown here is derived from an EMBL/GenBank/DDBJ whole genome shotgun (WGS) entry which is preliminary data.</text>
</comment>
<feature type="domain" description="Fe2OG dioxygenase" evidence="3">
    <location>
        <begin position="1"/>
        <end position="137"/>
    </location>
</feature>
<reference evidence="4" key="2">
    <citation type="submission" date="2021-04" db="EMBL/GenBank/DDBJ databases">
        <authorList>
            <person name="Podell S."/>
        </authorList>
    </citation>
    <scope>NUCLEOTIDE SEQUENCE</scope>
    <source>
        <strain evidence="4">Hildebrandi</strain>
    </source>
</reference>
<dbReference type="PROSITE" id="PS51471">
    <property type="entry name" value="FE2OG_OXY"/>
    <property type="match status" value="1"/>
</dbReference>
<evidence type="ECO:0000313" key="5">
    <source>
        <dbReference type="Proteomes" id="UP000693970"/>
    </source>
</evidence>